<evidence type="ECO:0000313" key="2">
    <source>
        <dbReference type="EMBL" id="KIJ45208.1"/>
    </source>
</evidence>
<sequence>MLNSIIEILVAVPAWTMVFTLSCLASFAITHTDRVLWYLRKTFYVYRNTTYNELCITNLVIRGISYWGLGGPDGRVSSIGALKFAFQLPTFHNAYFGVLEITDIRHFGPLAFWLLS</sequence>
<dbReference type="Proteomes" id="UP000054279">
    <property type="component" value="Unassembled WGS sequence"/>
</dbReference>
<gene>
    <name evidence="2" type="ORF">M422DRAFT_251394</name>
</gene>
<name>A0A0C9UQJ1_SPHS4</name>
<keyword evidence="1" id="KW-0812">Transmembrane</keyword>
<keyword evidence="1" id="KW-0472">Membrane</keyword>
<dbReference type="HOGENOM" id="CLU_2098386_0_0_1"/>
<reference evidence="2 3" key="1">
    <citation type="submission" date="2014-06" db="EMBL/GenBank/DDBJ databases">
        <title>Evolutionary Origins and Diversification of the Mycorrhizal Mutualists.</title>
        <authorList>
            <consortium name="DOE Joint Genome Institute"/>
            <consortium name="Mycorrhizal Genomics Consortium"/>
            <person name="Kohler A."/>
            <person name="Kuo A."/>
            <person name="Nagy L.G."/>
            <person name="Floudas D."/>
            <person name="Copeland A."/>
            <person name="Barry K.W."/>
            <person name="Cichocki N."/>
            <person name="Veneault-Fourrey C."/>
            <person name="LaButti K."/>
            <person name="Lindquist E.A."/>
            <person name="Lipzen A."/>
            <person name="Lundell T."/>
            <person name="Morin E."/>
            <person name="Murat C."/>
            <person name="Riley R."/>
            <person name="Ohm R."/>
            <person name="Sun H."/>
            <person name="Tunlid A."/>
            <person name="Henrissat B."/>
            <person name="Grigoriev I.V."/>
            <person name="Hibbett D.S."/>
            <person name="Martin F."/>
        </authorList>
    </citation>
    <scope>NUCLEOTIDE SEQUENCE [LARGE SCALE GENOMIC DNA]</scope>
    <source>
        <strain evidence="2 3">SS14</strain>
    </source>
</reference>
<protein>
    <submittedName>
        <fullName evidence="2">Unplaced genomic scaffold SPHSTscaffold_38, whole genome shotgun sequence</fullName>
    </submittedName>
</protein>
<proteinExistence type="predicted"/>
<keyword evidence="1" id="KW-1133">Transmembrane helix</keyword>
<dbReference type="EMBL" id="KN837113">
    <property type="protein sequence ID" value="KIJ45208.1"/>
    <property type="molecule type" value="Genomic_DNA"/>
</dbReference>
<dbReference type="AlphaFoldDB" id="A0A0C9UQJ1"/>
<feature type="transmembrane region" description="Helical" evidence="1">
    <location>
        <begin position="6"/>
        <end position="30"/>
    </location>
</feature>
<accession>A0A0C9UQJ1</accession>
<evidence type="ECO:0000313" key="3">
    <source>
        <dbReference type="Proteomes" id="UP000054279"/>
    </source>
</evidence>
<evidence type="ECO:0000256" key="1">
    <source>
        <dbReference type="SAM" id="Phobius"/>
    </source>
</evidence>
<keyword evidence="3" id="KW-1185">Reference proteome</keyword>
<organism evidence="2 3">
    <name type="scientific">Sphaerobolus stellatus (strain SS14)</name>
    <dbReference type="NCBI Taxonomy" id="990650"/>
    <lineage>
        <taxon>Eukaryota</taxon>
        <taxon>Fungi</taxon>
        <taxon>Dikarya</taxon>
        <taxon>Basidiomycota</taxon>
        <taxon>Agaricomycotina</taxon>
        <taxon>Agaricomycetes</taxon>
        <taxon>Phallomycetidae</taxon>
        <taxon>Geastrales</taxon>
        <taxon>Sphaerobolaceae</taxon>
        <taxon>Sphaerobolus</taxon>
    </lineage>
</organism>
<dbReference type="OrthoDB" id="2798046at2759"/>